<protein>
    <recommendedName>
        <fullName evidence="2">DUF218 domain-containing protein</fullName>
    </recommendedName>
</protein>
<evidence type="ECO:0000313" key="4">
    <source>
        <dbReference type="Proteomes" id="UP000234845"/>
    </source>
</evidence>
<accession>A0A2N5XXV7</accession>
<dbReference type="Gene3D" id="3.40.50.620">
    <property type="entry name" value="HUPs"/>
    <property type="match status" value="1"/>
</dbReference>
<dbReference type="EMBL" id="PKLZ01000019">
    <property type="protein sequence ID" value="PLW80988.1"/>
    <property type="molecule type" value="Genomic_DNA"/>
</dbReference>
<dbReference type="AlphaFoldDB" id="A0A2N5XXV7"/>
<feature type="transmembrane region" description="Helical" evidence="1">
    <location>
        <begin position="20"/>
        <end position="39"/>
    </location>
</feature>
<dbReference type="Pfam" id="PF02698">
    <property type="entry name" value="DUF218"/>
    <property type="match status" value="1"/>
</dbReference>
<comment type="caution">
    <text evidence="3">The sequence shown here is derived from an EMBL/GenBank/DDBJ whole genome shotgun (WGS) entry which is preliminary data.</text>
</comment>
<evidence type="ECO:0000259" key="2">
    <source>
        <dbReference type="Pfam" id="PF02698"/>
    </source>
</evidence>
<sequence>MDTLLFIISKLVAAVIKVEAWLLLGMALALLGLLTGRLLELRSRNTAENAALSLAVAQPQPGQTWVLVTSAFHMARAMHEFHQAGWPEMSPYPVDYRSGRFC</sequence>
<keyword evidence="1" id="KW-0472">Membrane</keyword>
<dbReference type="InterPro" id="IPR003848">
    <property type="entry name" value="DUF218"/>
</dbReference>
<keyword evidence="1" id="KW-1133">Transmembrane helix</keyword>
<evidence type="ECO:0000256" key="1">
    <source>
        <dbReference type="SAM" id="Phobius"/>
    </source>
</evidence>
<keyword evidence="4" id="KW-1185">Reference proteome</keyword>
<name>A0A2N5XXV7_9GAMM</name>
<feature type="domain" description="DUF218" evidence="2">
    <location>
        <begin position="38"/>
        <end position="96"/>
    </location>
</feature>
<dbReference type="OrthoDB" id="9809813at2"/>
<dbReference type="CDD" id="cd06259">
    <property type="entry name" value="YdcF-like"/>
    <property type="match status" value="1"/>
</dbReference>
<gene>
    <name evidence="3" type="ORF">CWI75_18005</name>
</gene>
<dbReference type="Proteomes" id="UP000234845">
    <property type="component" value="Unassembled WGS sequence"/>
</dbReference>
<dbReference type="RefSeq" id="WP_101522917.1">
    <property type="nucleotide sequence ID" value="NZ_PKLZ01000019.1"/>
</dbReference>
<reference evidence="4" key="1">
    <citation type="submission" date="2017-11" db="EMBL/GenBank/DDBJ databases">
        <title>The draft genome sequence of Chromatocurvus sp. F02.</title>
        <authorList>
            <person name="Du Z.-J."/>
            <person name="Chang Y.-Q."/>
        </authorList>
    </citation>
    <scope>NUCLEOTIDE SEQUENCE [LARGE SCALE GENOMIC DNA]</scope>
    <source>
        <strain evidence="4">F02</strain>
    </source>
</reference>
<evidence type="ECO:0000313" key="3">
    <source>
        <dbReference type="EMBL" id="PLW80988.1"/>
    </source>
</evidence>
<organism evidence="3 4">
    <name type="scientific">Kineobactrum sediminis</name>
    <dbReference type="NCBI Taxonomy" id="1905677"/>
    <lineage>
        <taxon>Bacteria</taxon>
        <taxon>Pseudomonadati</taxon>
        <taxon>Pseudomonadota</taxon>
        <taxon>Gammaproteobacteria</taxon>
        <taxon>Cellvibrionales</taxon>
        <taxon>Halieaceae</taxon>
        <taxon>Kineobactrum</taxon>
    </lineage>
</organism>
<dbReference type="InterPro" id="IPR014729">
    <property type="entry name" value="Rossmann-like_a/b/a_fold"/>
</dbReference>
<keyword evidence="1" id="KW-0812">Transmembrane</keyword>
<proteinExistence type="predicted"/>